<comment type="caution">
    <text evidence="2">The sequence shown here is derived from an EMBL/GenBank/DDBJ whole genome shotgun (WGS) entry which is preliminary data.</text>
</comment>
<dbReference type="Gene3D" id="3.90.180.10">
    <property type="entry name" value="Medium-chain alcohol dehydrogenases, catalytic domain"/>
    <property type="match status" value="1"/>
</dbReference>
<dbReference type="InterPro" id="IPR047122">
    <property type="entry name" value="Trans-enoyl_RdTase-like"/>
</dbReference>
<name>A0A5M3ME55_CONPW</name>
<dbReference type="Proteomes" id="UP000053558">
    <property type="component" value="Unassembled WGS sequence"/>
</dbReference>
<dbReference type="InterPro" id="IPR013154">
    <property type="entry name" value="ADH-like_N"/>
</dbReference>
<sequence length="364" mass="39404">MATHPAVVTVTPRGKLEVLEVPTLSPKAGEVRVRVEWTASTPLDLHQNDGHLLVTPPQILGDTVAGTVVEVGPSDGTSSPSLSVGDRVFGFAWRTKEEKAYQLYAVLPTYLLARVPSTSEFAGDEGLQRLATVPDPFVTAWHTIVTDLGLPLPWPKPQPGYVPPNADDTCILVWGASSSAGQFVVQLLKWAGYTRVLATASPAHHAALRDAGAREVFDYRAPDVVERVRAAGGVSHVVDCIGSARGSIAPISRIAKRGAVVAILLPVVVRDASETEAPEYAMDVQQAAQWEDGVAVRGVRTHHYLDKLQPEIMPTLLQEGAIRPTKLKLVEGKTLLERAQKALDMMRRKEVSGERLVWRVADSH</sequence>
<dbReference type="AlphaFoldDB" id="A0A5M3ME55"/>
<evidence type="ECO:0000259" key="1">
    <source>
        <dbReference type="SMART" id="SM00829"/>
    </source>
</evidence>
<dbReference type="InterPro" id="IPR020843">
    <property type="entry name" value="ER"/>
</dbReference>
<dbReference type="InterPro" id="IPR013149">
    <property type="entry name" value="ADH-like_C"/>
</dbReference>
<dbReference type="SUPFAM" id="SSF50129">
    <property type="entry name" value="GroES-like"/>
    <property type="match status" value="1"/>
</dbReference>
<dbReference type="CDD" id="cd08249">
    <property type="entry name" value="enoyl_reductase_like"/>
    <property type="match status" value="1"/>
</dbReference>
<dbReference type="InterPro" id="IPR011032">
    <property type="entry name" value="GroES-like_sf"/>
</dbReference>
<dbReference type="KEGG" id="cput:CONPUDRAFT_62358"/>
<dbReference type="SMART" id="SM00829">
    <property type="entry name" value="PKS_ER"/>
    <property type="match status" value="1"/>
</dbReference>
<accession>A0A5M3ME55</accession>
<dbReference type="Gene3D" id="3.40.50.720">
    <property type="entry name" value="NAD(P)-binding Rossmann-like Domain"/>
    <property type="match status" value="1"/>
</dbReference>
<dbReference type="RefSeq" id="XP_007772368.1">
    <property type="nucleotide sequence ID" value="XM_007774178.1"/>
</dbReference>
<dbReference type="PANTHER" id="PTHR45348:SF3">
    <property type="entry name" value="ENOYL REDUCTASE (ER) DOMAIN-CONTAINING PROTEIN"/>
    <property type="match status" value="1"/>
</dbReference>
<dbReference type="OrthoDB" id="9992527at2759"/>
<keyword evidence="3" id="KW-1185">Reference proteome</keyword>
<dbReference type="Pfam" id="PF08240">
    <property type="entry name" value="ADH_N"/>
    <property type="match status" value="1"/>
</dbReference>
<proteinExistence type="predicted"/>
<dbReference type="Pfam" id="PF00107">
    <property type="entry name" value="ADH_zinc_N"/>
    <property type="match status" value="1"/>
</dbReference>
<evidence type="ECO:0000313" key="3">
    <source>
        <dbReference type="Proteomes" id="UP000053558"/>
    </source>
</evidence>
<dbReference type="GO" id="GO:0016651">
    <property type="term" value="F:oxidoreductase activity, acting on NAD(P)H"/>
    <property type="evidence" value="ECO:0007669"/>
    <property type="project" value="InterPro"/>
</dbReference>
<evidence type="ECO:0000313" key="2">
    <source>
        <dbReference type="EMBL" id="EIW77180.1"/>
    </source>
</evidence>
<feature type="domain" description="Enoyl reductase (ER)" evidence="1">
    <location>
        <begin position="14"/>
        <end position="357"/>
    </location>
</feature>
<dbReference type="GeneID" id="19208229"/>
<dbReference type="InterPro" id="IPR036291">
    <property type="entry name" value="NAD(P)-bd_dom_sf"/>
</dbReference>
<reference evidence="3" key="1">
    <citation type="journal article" date="2012" name="Science">
        <title>The Paleozoic origin of enzymatic lignin decomposition reconstructed from 31 fungal genomes.</title>
        <authorList>
            <person name="Floudas D."/>
            <person name="Binder M."/>
            <person name="Riley R."/>
            <person name="Barry K."/>
            <person name="Blanchette R.A."/>
            <person name="Henrissat B."/>
            <person name="Martinez A.T."/>
            <person name="Otillar R."/>
            <person name="Spatafora J.W."/>
            <person name="Yadav J.S."/>
            <person name="Aerts A."/>
            <person name="Benoit I."/>
            <person name="Boyd A."/>
            <person name="Carlson A."/>
            <person name="Copeland A."/>
            <person name="Coutinho P.M."/>
            <person name="de Vries R.P."/>
            <person name="Ferreira P."/>
            <person name="Findley K."/>
            <person name="Foster B."/>
            <person name="Gaskell J."/>
            <person name="Glotzer D."/>
            <person name="Gorecki P."/>
            <person name="Heitman J."/>
            <person name="Hesse C."/>
            <person name="Hori C."/>
            <person name="Igarashi K."/>
            <person name="Jurgens J.A."/>
            <person name="Kallen N."/>
            <person name="Kersten P."/>
            <person name="Kohler A."/>
            <person name="Kuees U."/>
            <person name="Kumar T.K.A."/>
            <person name="Kuo A."/>
            <person name="LaButti K."/>
            <person name="Larrondo L.F."/>
            <person name="Lindquist E."/>
            <person name="Ling A."/>
            <person name="Lombard V."/>
            <person name="Lucas S."/>
            <person name="Lundell T."/>
            <person name="Martin R."/>
            <person name="McLaughlin D.J."/>
            <person name="Morgenstern I."/>
            <person name="Morin E."/>
            <person name="Murat C."/>
            <person name="Nagy L.G."/>
            <person name="Nolan M."/>
            <person name="Ohm R.A."/>
            <person name="Patyshakuliyeva A."/>
            <person name="Rokas A."/>
            <person name="Ruiz-Duenas F.J."/>
            <person name="Sabat G."/>
            <person name="Salamov A."/>
            <person name="Samejima M."/>
            <person name="Schmutz J."/>
            <person name="Slot J.C."/>
            <person name="St John F."/>
            <person name="Stenlid J."/>
            <person name="Sun H."/>
            <person name="Sun S."/>
            <person name="Syed K."/>
            <person name="Tsang A."/>
            <person name="Wiebenga A."/>
            <person name="Young D."/>
            <person name="Pisabarro A."/>
            <person name="Eastwood D.C."/>
            <person name="Martin F."/>
            <person name="Cullen D."/>
            <person name="Grigoriev I.V."/>
            <person name="Hibbett D.S."/>
        </authorList>
    </citation>
    <scope>NUCLEOTIDE SEQUENCE [LARGE SCALE GENOMIC DNA]</scope>
    <source>
        <strain evidence="3">RWD-64-598 SS2</strain>
    </source>
</reference>
<gene>
    <name evidence="2" type="ORF">CONPUDRAFT_62358</name>
</gene>
<dbReference type="SUPFAM" id="SSF51735">
    <property type="entry name" value="NAD(P)-binding Rossmann-fold domains"/>
    <property type="match status" value="1"/>
</dbReference>
<dbReference type="OMA" id="GKEANHQ"/>
<organism evidence="2 3">
    <name type="scientific">Coniophora puteana (strain RWD-64-598)</name>
    <name type="common">Brown rot fungus</name>
    <dbReference type="NCBI Taxonomy" id="741705"/>
    <lineage>
        <taxon>Eukaryota</taxon>
        <taxon>Fungi</taxon>
        <taxon>Dikarya</taxon>
        <taxon>Basidiomycota</taxon>
        <taxon>Agaricomycotina</taxon>
        <taxon>Agaricomycetes</taxon>
        <taxon>Agaricomycetidae</taxon>
        <taxon>Boletales</taxon>
        <taxon>Coniophorineae</taxon>
        <taxon>Coniophoraceae</taxon>
        <taxon>Coniophora</taxon>
    </lineage>
</organism>
<dbReference type="PANTHER" id="PTHR45348">
    <property type="entry name" value="HYPOTHETICAL OXIDOREDUCTASE (EUROFUNG)"/>
    <property type="match status" value="1"/>
</dbReference>
<dbReference type="EMBL" id="JH711584">
    <property type="protein sequence ID" value="EIW77180.1"/>
    <property type="molecule type" value="Genomic_DNA"/>
</dbReference>
<protein>
    <submittedName>
        <fullName evidence="2">NAD(P)-binding protein</fullName>
    </submittedName>
</protein>